<accession>A0ACB9EL70</accession>
<evidence type="ECO:0000313" key="1">
    <source>
        <dbReference type="EMBL" id="KAI3759592.1"/>
    </source>
</evidence>
<comment type="caution">
    <text evidence="1">The sequence shown here is derived from an EMBL/GenBank/DDBJ whole genome shotgun (WGS) entry which is preliminary data.</text>
</comment>
<name>A0ACB9EL70_ARCLA</name>
<evidence type="ECO:0000313" key="2">
    <source>
        <dbReference type="Proteomes" id="UP001055879"/>
    </source>
</evidence>
<gene>
    <name evidence="1" type="ORF">L6452_07514</name>
</gene>
<proteinExistence type="predicted"/>
<sequence>MRLRFVTKSWRRRFLGGEFVPGGDDFRRSPYKNTTGNAQRTSDWEKRRHTTDVIQSHLSIISEAATSGIVSHTPRTLLEIWYFQSLIMRLFTVYR</sequence>
<keyword evidence="2" id="KW-1185">Reference proteome</keyword>
<reference evidence="1 2" key="2">
    <citation type="journal article" date="2022" name="Mol. Ecol. Resour.">
        <title>The genomes of chicory, endive, great burdock and yacon provide insights into Asteraceae paleo-polyploidization history and plant inulin production.</title>
        <authorList>
            <person name="Fan W."/>
            <person name="Wang S."/>
            <person name="Wang H."/>
            <person name="Wang A."/>
            <person name="Jiang F."/>
            <person name="Liu H."/>
            <person name="Zhao H."/>
            <person name="Xu D."/>
            <person name="Zhang Y."/>
        </authorList>
    </citation>
    <scope>NUCLEOTIDE SEQUENCE [LARGE SCALE GENOMIC DNA]</scope>
    <source>
        <strain evidence="2">cv. Niubang</strain>
    </source>
</reference>
<dbReference type="Proteomes" id="UP001055879">
    <property type="component" value="Linkage Group LG02"/>
</dbReference>
<protein>
    <submittedName>
        <fullName evidence="1">Uncharacterized protein</fullName>
    </submittedName>
</protein>
<reference evidence="2" key="1">
    <citation type="journal article" date="2022" name="Mol. Ecol. Resour.">
        <title>The genomes of chicory, endive, great burdock and yacon provide insights into Asteraceae palaeo-polyploidization history and plant inulin production.</title>
        <authorList>
            <person name="Fan W."/>
            <person name="Wang S."/>
            <person name="Wang H."/>
            <person name="Wang A."/>
            <person name="Jiang F."/>
            <person name="Liu H."/>
            <person name="Zhao H."/>
            <person name="Xu D."/>
            <person name="Zhang Y."/>
        </authorList>
    </citation>
    <scope>NUCLEOTIDE SEQUENCE [LARGE SCALE GENOMIC DNA]</scope>
    <source>
        <strain evidence="2">cv. Niubang</strain>
    </source>
</reference>
<organism evidence="1 2">
    <name type="scientific">Arctium lappa</name>
    <name type="common">Greater burdock</name>
    <name type="synonym">Lappa major</name>
    <dbReference type="NCBI Taxonomy" id="4217"/>
    <lineage>
        <taxon>Eukaryota</taxon>
        <taxon>Viridiplantae</taxon>
        <taxon>Streptophyta</taxon>
        <taxon>Embryophyta</taxon>
        <taxon>Tracheophyta</taxon>
        <taxon>Spermatophyta</taxon>
        <taxon>Magnoliopsida</taxon>
        <taxon>eudicotyledons</taxon>
        <taxon>Gunneridae</taxon>
        <taxon>Pentapetalae</taxon>
        <taxon>asterids</taxon>
        <taxon>campanulids</taxon>
        <taxon>Asterales</taxon>
        <taxon>Asteraceae</taxon>
        <taxon>Carduoideae</taxon>
        <taxon>Cardueae</taxon>
        <taxon>Arctiinae</taxon>
        <taxon>Arctium</taxon>
    </lineage>
</organism>
<dbReference type="EMBL" id="CM042048">
    <property type="protein sequence ID" value="KAI3759592.1"/>
    <property type="molecule type" value="Genomic_DNA"/>
</dbReference>